<keyword evidence="4" id="KW-0238">DNA-binding</keyword>
<evidence type="ECO:0000256" key="5">
    <source>
        <dbReference type="ARBA" id="ARBA00023163"/>
    </source>
</evidence>
<comment type="similarity">
    <text evidence="2">Belongs to the LysR transcriptional regulatory family.</text>
</comment>
<dbReference type="GO" id="GO:0006351">
    <property type="term" value="P:DNA-templated transcription"/>
    <property type="evidence" value="ECO:0007669"/>
    <property type="project" value="TreeGrafter"/>
</dbReference>
<dbReference type="PANTHER" id="PTHR30537">
    <property type="entry name" value="HTH-TYPE TRANSCRIPTIONAL REGULATOR"/>
    <property type="match status" value="1"/>
</dbReference>
<dbReference type="Gene3D" id="3.40.190.290">
    <property type="match status" value="1"/>
</dbReference>
<evidence type="ECO:0000256" key="1">
    <source>
        <dbReference type="ARBA" id="ARBA00003502"/>
    </source>
</evidence>
<evidence type="ECO:0000256" key="2">
    <source>
        <dbReference type="ARBA" id="ARBA00009437"/>
    </source>
</evidence>
<feature type="region of interest" description="Disordered" evidence="6">
    <location>
        <begin position="304"/>
        <end position="332"/>
    </location>
</feature>
<dbReference type="EMBL" id="CP030053">
    <property type="protein sequence ID" value="QAU47924.1"/>
    <property type="molecule type" value="Genomic_DNA"/>
</dbReference>
<dbReference type="InterPro" id="IPR036390">
    <property type="entry name" value="WH_DNA-bd_sf"/>
</dbReference>
<dbReference type="KEGG" id="bgz:XH91_22965"/>
<dbReference type="PROSITE" id="PS50931">
    <property type="entry name" value="HTH_LYSR"/>
    <property type="match status" value="1"/>
</dbReference>
<feature type="domain" description="HTH lysR-type" evidence="7">
    <location>
        <begin position="1"/>
        <end position="59"/>
    </location>
</feature>
<dbReference type="AlphaFoldDB" id="A0AAE5X3H4"/>
<proteinExistence type="inferred from homology"/>
<sequence length="332" mass="36448">MGTVDDLTLLVEIIEAGSLSAASRKTGISKSSLSRRIGDLESQLGVHLVHRGPRNFAPTEIGLSVYERSQKIREELVAIKALAEDRTNRPSGMLRISCPAVLSEILVTDFAIQFAETYPDVRLTLDNTKGTFDPKIDHYDLAIHPVREDLADSELICQKLAITPYRLVAAPDLMARMAACTSPADLEGLPGIGWGADGFMARWRLLGANVETTEINLKLKFSANNLNIIRQAALRGLGLARLPMPMCEADLLSGRLVQPLPGWSPPPVTFYALYPSRRSLTVAGKLFLTGLAKFLQDRLRSLDAPQQQVSAPAVEPKSQRASKRRGRRSTKR</sequence>
<keyword evidence="5" id="KW-0804">Transcription</keyword>
<dbReference type="Proteomes" id="UP000288972">
    <property type="component" value="Chromosome"/>
</dbReference>
<dbReference type="SUPFAM" id="SSF53850">
    <property type="entry name" value="Periplasmic binding protein-like II"/>
    <property type="match status" value="1"/>
</dbReference>
<dbReference type="InterPro" id="IPR036388">
    <property type="entry name" value="WH-like_DNA-bd_sf"/>
</dbReference>
<dbReference type="InterPro" id="IPR058163">
    <property type="entry name" value="LysR-type_TF_proteobact-type"/>
</dbReference>
<evidence type="ECO:0000256" key="4">
    <source>
        <dbReference type="ARBA" id="ARBA00023125"/>
    </source>
</evidence>
<accession>A0AAE5X3H4</accession>
<evidence type="ECO:0000313" key="8">
    <source>
        <dbReference type="EMBL" id="QAU47924.1"/>
    </source>
</evidence>
<dbReference type="InterPro" id="IPR005119">
    <property type="entry name" value="LysR_subst-bd"/>
</dbReference>
<organism evidence="8 9">
    <name type="scientific">Bradyrhizobium guangzhouense</name>
    <dbReference type="NCBI Taxonomy" id="1325095"/>
    <lineage>
        <taxon>Bacteria</taxon>
        <taxon>Pseudomonadati</taxon>
        <taxon>Pseudomonadota</taxon>
        <taxon>Alphaproteobacteria</taxon>
        <taxon>Hyphomicrobiales</taxon>
        <taxon>Nitrobacteraceae</taxon>
        <taxon>Bradyrhizobium</taxon>
    </lineage>
</organism>
<dbReference type="Gene3D" id="1.10.10.10">
    <property type="entry name" value="Winged helix-like DNA-binding domain superfamily/Winged helix DNA-binding domain"/>
    <property type="match status" value="1"/>
</dbReference>
<name>A0AAE5X3H4_9BRAD</name>
<protein>
    <submittedName>
        <fullName evidence="8">LysR family transcriptional regulator</fullName>
    </submittedName>
</protein>
<dbReference type="RefSeq" id="WP_128952678.1">
    <property type="nucleotide sequence ID" value="NZ_CP030053.1"/>
</dbReference>
<evidence type="ECO:0000313" key="9">
    <source>
        <dbReference type="Proteomes" id="UP000288972"/>
    </source>
</evidence>
<keyword evidence="3" id="KW-0805">Transcription regulation</keyword>
<dbReference type="InterPro" id="IPR000847">
    <property type="entry name" value="LysR_HTH_N"/>
</dbReference>
<dbReference type="Pfam" id="PF00126">
    <property type="entry name" value="HTH_1"/>
    <property type="match status" value="1"/>
</dbReference>
<evidence type="ECO:0000256" key="6">
    <source>
        <dbReference type="SAM" id="MobiDB-lite"/>
    </source>
</evidence>
<feature type="compositionally biased region" description="Basic residues" evidence="6">
    <location>
        <begin position="320"/>
        <end position="332"/>
    </location>
</feature>
<evidence type="ECO:0000259" key="7">
    <source>
        <dbReference type="PROSITE" id="PS50931"/>
    </source>
</evidence>
<dbReference type="PANTHER" id="PTHR30537:SF31">
    <property type="entry name" value="TRANSCRIPTIONAL REGULATOR, LYSR FAMILY"/>
    <property type="match status" value="1"/>
</dbReference>
<gene>
    <name evidence="8" type="ORF">XH91_22965</name>
</gene>
<comment type="function">
    <text evidence="1">NodD regulates the expression of the nodABCFE genes which encode other nodulation proteins. NodD is also a negative regulator of its own expression. Binds flavonoids as inducers.</text>
</comment>
<evidence type="ECO:0000256" key="3">
    <source>
        <dbReference type="ARBA" id="ARBA00023015"/>
    </source>
</evidence>
<reference evidence="8 9" key="1">
    <citation type="submission" date="2018-06" db="EMBL/GenBank/DDBJ databases">
        <title>Comparative genomics of rhizobia nodulating Arachis hypogaea in China.</title>
        <authorList>
            <person name="Li Y."/>
        </authorList>
    </citation>
    <scope>NUCLEOTIDE SEQUENCE [LARGE SCALE GENOMIC DNA]</scope>
    <source>
        <strain evidence="8 9">CCBAU 51670</strain>
    </source>
</reference>
<dbReference type="GO" id="GO:0043565">
    <property type="term" value="F:sequence-specific DNA binding"/>
    <property type="evidence" value="ECO:0007669"/>
    <property type="project" value="TreeGrafter"/>
</dbReference>
<dbReference type="Pfam" id="PF03466">
    <property type="entry name" value="LysR_substrate"/>
    <property type="match status" value="1"/>
</dbReference>
<dbReference type="GO" id="GO:0003700">
    <property type="term" value="F:DNA-binding transcription factor activity"/>
    <property type="evidence" value="ECO:0007669"/>
    <property type="project" value="InterPro"/>
</dbReference>
<dbReference type="SUPFAM" id="SSF46785">
    <property type="entry name" value="Winged helix' DNA-binding domain"/>
    <property type="match status" value="1"/>
</dbReference>